<keyword evidence="3" id="KW-1185">Reference proteome</keyword>
<accession>A0A4U0UFL6</accession>
<feature type="compositionally biased region" description="Low complexity" evidence="1">
    <location>
        <begin position="8"/>
        <end position="30"/>
    </location>
</feature>
<feature type="region of interest" description="Disordered" evidence="1">
    <location>
        <begin position="1"/>
        <end position="30"/>
    </location>
</feature>
<protein>
    <submittedName>
        <fullName evidence="2">Uncharacterized protein</fullName>
    </submittedName>
</protein>
<evidence type="ECO:0000256" key="1">
    <source>
        <dbReference type="SAM" id="MobiDB-lite"/>
    </source>
</evidence>
<gene>
    <name evidence="2" type="ORF">B0A50_00342</name>
</gene>
<sequence length="156" mass="16568">MAISCDQPTNPANTTTTITTTTTNTNTSTNPSTTWRILLLPIQKTPSQTLPPSKQLRSYLHTRNTFKHSNPHPKSPLTTTASLLRPAKPSTIAPTTSSSPATLLTAFRPLRGKGHDAGIWDVVVIARVLGAAVVGFSVVCERERRSAQGGGRGAGL</sequence>
<comment type="caution">
    <text evidence="2">The sequence shown here is derived from an EMBL/GenBank/DDBJ whole genome shotgun (WGS) entry which is preliminary data.</text>
</comment>
<dbReference type="EMBL" id="NAJL01000001">
    <property type="protein sequence ID" value="TKA34360.1"/>
    <property type="molecule type" value="Genomic_DNA"/>
</dbReference>
<evidence type="ECO:0000313" key="3">
    <source>
        <dbReference type="Proteomes" id="UP000308549"/>
    </source>
</evidence>
<evidence type="ECO:0000313" key="2">
    <source>
        <dbReference type="EMBL" id="TKA34360.1"/>
    </source>
</evidence>
<organism evidence="2 3">
    <name type="scientific">Salinomyces thailandicus</name>
    <dbReference type="NCBI Taxonomy" id="706561"/>
    <lineage>
        <taxon>Eukaryota</taxon>
        <taxon>Fungi</taxon>
        <taxon>Dikarya</taxon>
        <taxon>Ascomycota</taxon>
        <taxon>Pezizomycotina</taxon>
        <taxon>Dothideomycetes</taxon>
        <taxon>Dothideomycetidae</taxon>
        <taxon>Mycosphaerellales</taxon>
        <taxon>Teratosphaeriaceae</taxon>
        <taxon>Salinomyces</taxon>
    </lineage>
</organism>
<dbReference type="Proteomes" id="UP000308549">
    <property type="component" value="Unassembled WGS sequence"/>
</dbReference>
<dbReference type="AlphaFoldDB" id="A0A4U0UFL6"/>
<reference evidence="2 3" key="1">
    <citation type="submission" date="2017-03" db="EMBL/GenBank/DDBJ databases">
        <title>Genomes of endolithic fungi from Antarctica.</title>
        <authorList>
            <person name="Coleine C."/>
            <person name="Masonjones S."/>
            <person name="Stajich J.E."/>
        </authorList>
    </citation>
    <scope>NUCLEOTIDE SEQUENCE [LARGE SCALE GENOMIC DNA]</scope>
    <source>
        <strain evidence="2 3">CCFEE 6315</strain>
    </source>
</reference>
<proteinExistence type="predicted"/>
<name>A0A4U0UFL6_9PEZI</name>